<keyword evidence="1 2" id="KW-0129">CBS domain</keyword>
<reference evidence="5" key="1">
    <citation type="submission" date="2016-10" db="EMBL/GenBank/DDBJ databases">
        <authorList>
            <person name="Varghese N."/>
            <person name="Submissions S."/>
        </authorList>
    </citation>
    <scope>NUCLEOTIDE SEQUENCE [LARGE SCALE GENOMIC DNA]</scope>
    <source>
        <strain evidence="5">UNC178MFTsu3.1</strain>
    </source>
</reference>
<dbReference type="InterPro" id="IPR051257">
    <property type="entry name" value="Diverse_CBS-Domain"/>
</dbReference>
<dbReference type="PROSITE" id="PS51371">
    <property type="entry name" value="CBS"/>
    <property type="match status" value="2"/>
</dbReference>
<dbReference type="Pfam" id="PF00571">
    <property type="entry name" value="CBS"/>
    <property type="match status" value="2"/>
</dbReference>
<evidence type="ECO:0000313" key="5">
    <source>
        <dbReference type="Proteomes" id="UP000199477"/>
    </source>
</evidence>
<feature type="domain" description="CBS" evidence="3">
    <location>
        <begin position="12"/>
        <end position="69"/>
    </location>
</feature>
<dbReference type="PANTHER" id="PTHR43080:SF2">
    <property type="entry name" value="CBS DOMAIN-CONTAINING PROTEIN"/>
    <property type="match status" value="1"/>
</dbReference>
<dbReference type="PANTHER" id="PTHR43080">
    <property type="entry name" value="CBS DOMAIN-CONTAINING PROTEIN CBSX3, MITOCHONDRIAL"/>
    <property type="match status" value="1"/>
</dbReference>
<dbReference type="InterPro" id="IPR046342">
    <property type="entry name" value="CBS_dom_sf"/>
</dbReference>
<gene>
    <name evidence="4" type="ORF">SAMN02799615_00768</name>
</gene>
<dbReference type="RefSeq" id="WP_051549028.1">
    <property type="nucleotide sequence ID" value="NZ_FONH01000002.1"/>
</dbReference>
<evidence type="ECO:0000256" key="1">
    <source>
        <dbReference type="ARBA" id="ARBA00023122"/>
    </source>
</evidence>
<evidence type="ECO:0000259" key="3">
    <source>
        <dbReference type="PROSITE" id="PS51371"/>
    </source>
</evidence>
<dbReference type="InterPro" id="IPR000644">
    <property type="entry name" value="CBS_dom"/>
</dbReference>
<dbReference type="Proteomes" id="UP000199477">
    <property type="component" value="Unassembled WGS sequence"/>
</dbReference>
<dbReference type="CDD" id="cd04622">
    <property type="entry name" value="CBS_pair_HRP1_like"/>
    <property type="match status" value="1"/>
</dbReference>
<keyword evidence="5" id="KW-1185">Reference proteome</keyword>
<name>A0A1I1ZPA4_9GAMM</name>
<proteinExistence type="predicted"/>
<dbReference type="AlphaFoldDB" id="A0A1I1ZPA4"/>
<organism evidence="4 5">
    <name type="scientific">Dyella marensis</name>
    <dbReference type="NCBI Taxonomy" id="500610"/>
    <lineage>
        <taxon>Bacteria</taxon>
        <taxon>Pseudomonadati</taxon>
        <taxon>Pseudomonadota</taxon>
        <taxon>Gammaproteobacteria</taxon>
        <taxon>Lysobacterales</taxon>
        <taxon>Rhodanobacteraceae</taxon>
        <taxon>Dyella</taxon>
    </lineage>
</organism>
<dbReference type="SUPFAM" id="SSF54631">
    <property type="entry name" value="CBS-domain pair"/>
    <property type="match status" value="1"/>
</dbReference>
<dbReference type="STRING" id="500610.SAMN02799615_00768"/>
<evidence type="ECO:0000313" key="4">
    <source>
        <dbReference type="EMBL" id="SFE33168.1"/>
    </source>
</evidence>
<dbReference type="SMART" id="SM00116">
    <property type="entry name" value="CBS"/>
    <property type="match status" value="2"/>
</dbReference>
<evidence type="ECO:0000256" key="2">
    <source>
        <dbReference type="PROSITE-ProRule" id="PRU00703"/>
    </source>
</evidence>
<protein>
    <submittedName>
        <fullName evidence="4">CBS domain-containing protein</fullName>
    </submittedName>
</protein>
<sequence>MKAKDMKAKDIMTPQPRCCSTDDTLEHAARIMLEEDVGEVPVVDAQRHLAGVITDRDIVVRCVANGERTDQSRVGQCMTAPAKTLQEDASLEEVANLMKGERIRRVPITDGSGEICGIVALADLERTDARSLKAEVSERVSTPH</sequence>
<accession>A0A1I1ZPA4</accession>
<dbReference type="EMBL" id="FONH01000002">
    <property type="protein sequence ID" value="SFE33168.1"/>
    <property type="molecule type" value="Genomic_DNA"/>
</dbReference>
<feature type="domain" description="CBS" evidence="3">
    <location>
        <begin position="78"/>
        <end position="135"/>
    </location>
</feature>
<dbReference type="Gene3D" id="3.10.580.10">
    <property type="entry name" value="CBS-domain"/>
    <property type="match status" value="1"/>
</dbReference>